<comment type="caution">
    <text evidence="3">The sequence shown here is derived from an EMBL/GenBank/DDBJ whole genome shotgun (WGS) entry which is preliminary data.</text>
</comment>
<accession>A0A4Z1CFY5</accession>
<organism evidence="3 4">
    <name type="scientific">Nocardioides eburneiflavus</name>
    <dbReference type="NCBI Taxonomy" id="2518372"/>
    <lineage>
        <taxon>Bacteria</taxon>
        <taxon>Bacillati</taxon>
        <taxon>Actinomycetota</taxon>
        <taxon>Actinomycetes</taxon>
        <taxon>Propionibacteriales</taxon>
        <taxon>Nocardioidaceae</taxon>
        <taxon>Nocardioides</taxon>
    </lineage>
</organism>
<dbReference type="Pfam" id="PF12770">
    <property type="entry name" value="CHAT"/>
    <property type="match status" value="1"/>
</dbReference>
<dbReference type="SMART" id="SM00028">
    <property type="entry name" value="TPR"/>
    <property type="match status" value="2"/>
</dbReference>
<proteinExistence type="predicted"/>
<reference evidence="3 4" key="1">
    <citation type="submission" date="2019-04" db="EMBL/GenBank/DDBJ databases">
        <title>Three New Species of Nocardioides, Nocardioides euryhalodurans sp. nov., Nocardioides seonyuensis sp. nov. and Nocardioides eburneoflavus sp. nov. Isolated from Soil.</title>
        <authorList>
            <person name="Roh S.G."/>
            <person name="Lee C."/>
            <person name="Kim M.-K."/>
            <person name="Kim S.B."/>
        </authorList>
    </citation>
    <scope>NUCLEOTIDE SEQUENCE [LARGE SCALE GENOMIC DNA]</scope>
    <source>
        <strain evidence="3 4">MMS17-SY213</strain>
    </source>
</reference>
<dbReference type="InterPro" id="IPR055803">
    <property type="entry name" value="DUF7379"/>
</dbReference>
<evidence type="ECO:0000313" key="3">
    <source>
        <dbReference type="EMBL" id="TGN64047.1"/>
    </source>
</evidence>
<dbReference type="InterPro" id="IPR029058">
    <property type="entry name" value="AB_hydrolase_fold"/>
</dbReference>
<evidence type="ECO:0000259" key="2">
    <source>
        <dbReference type="Pfam" id="PF24096"/>
    </source>
</evidence>
<dbReference type="InterPro" id="IPR024983">
    <property type="entry name" value="CHAT_dom"/>
</dbReference>
<feature type="domain" description="CHAT" evidence="1">
    <location>
        <begin position="1152"/>
        <end position="1450"/>
    </location>
</feature>
<evidence type="ECO:0000259" key="1">
    <source>
        <dbReference type="Pfam" id="PF12770"/>
    </source>
</evidence>
<dbReference type="Gene3D" id="1.25.40.10">
    <property type="entry name" value="Tetratricopeptide repeat domain"/>
    <property type="match status" value="1"/>
</dbReference>
<dbReference type="Proteomes" id="UP000297496">
    <property type="component" value="Unassembled WGS sequence"/>
</dbReference>
<dbReference type="EMBL" id="SRRO01000001">
    <property type="protein sequence ID" value="TGN64047.1"/>
    <property type="molecule type" value="Genomic_DNA"/>
</dbReference>
<dbReference type="SUPFAM" id="SSF48452">
    <property type="entry name" value="TPR-like"/>
    <property type="match status" value="1"/>
</dbReference>
<protein>
    <submittedName>
        <fullName evidence="3">CHAT domain-containing protein</fullName>
    </submittedName>
</protein>
<feature type="domain" description="DUF7379" evidence="2">
    <location>
        <begin position="187"/>
        <end position="267"/>
    </location>
</feature>
<evidence type="ECO:0000313" key="4">
    <source>
        <dbReference type="Proteomes" id="UP000297496"/>
    </source>
</evidence>
<name>A0A4Z1CFY5_9ACTN</name>
<gene>
    <name evidence="3" type="ORF">EXE59_08850</name>
</gene>
<dbReference type="SUPFAM" id="SSF53474">
    <property type="entry name" value="alpha/beta-Hydrolases"/>
    <property type="match status" value="1"/>
</dbReference>
<dbReference type="Pfam" id="PF24096">
    <property type="entry name" value="DUF7379"/>
    <property type="match status" value="2"/>
</dbReference>
<keyword evidence="4" id="KW-1185">Reference proteome</keyword>
<dbReference type="InterPro" id="IPR019734">
    <property type="entry name" value="TPR_rpt"/>
</dbReference>
<dbReference type="Gene3D" id="3.40.50.1820">
    <property type="entry name" value="alpha/beta hydrolase"/>
    <property type="match status" value="1"/>
</dbReference>
<dbReference type="OrthoDB" id="8871309at2"/>
<sequence length="1803" mass="194015">MVERLTVRGEDVEPAARDEVDRDLADIGYRVVRQVSTTDASRSRGEAVELDVDDRHVLEVTDTNGVTAFLTAEAAGRAAQSRGGRLDLALPSVTRGMGTAIRAVVQSTIGGDVAELGREVAGFGLDELLDPTARELVRKLAERLDRPSHETSRGHARDRGLYAVSDDLLLLPDNLDPDIGAPDEPCLVLLHGTFSNTEASFGGLRQQGTADWDRLLEEYPGRLLALEHQTLSQTPVQNALDLARALPDGARLHLLSHSRGGLVGEVLSCALYGNPSTLAYSRRRQQDHPDVQAWDDLLTLLEHKHLSVERFVRVACPARGTLLASRKVDTWASYFFNALRLVPGLDAAGVLSVVKKVVLVLLEQHLDVRAVPGLECMVPESALVATLAGVERPVDDGLLPVMGDVQGKGILGKIALALPDLFFSGDHDLVVNTDAMDGGMPRKDRTDTVRLKPFRGPEHTHFGYFRTPASREAIRRALAPDVLASAAGGRGGEASATTIRPSRGDVVDGPTLVIVPDLMGSVLYAADEPGSVIWPAPGAVARRGVEKVITPDGPDGRPPDLAEPDGSALAAPYDDLVKILRQTFVVKAFPWDWRRPLGQSSARLRALLDALPAKDDDTGASRDCLVLGHGVGALLALDACAGTSRRPVLLDPAFEGRPGMNRRAEGDDGLTRALALVDVSTTAAEIGRRLAGLEAFRARSEGLVAAPLLRPDTPMFVCVHDNAHSGHGPLARPCQHYLSRAPDGSILTSPEVLQDLRRLALGHRPVGLVAGQPTVTPPATQPVEAPDPGVVLDPVEEPDREPAGAAPDAVHPPMLFPTADELARLALGIREDSARQPVSLLVRVTHGDLRVGDGPWIVGAQDGTPIGGAEKALDQRLDGALSTHRILGQYPGSTGTIQLFTGPHLEGAAAAVIGMGAPGELTPGQLTTSITQAVLRLAAANLHVGPVARQGRGQQSRGFEVSCVLVGTVGSGALPIDTSVNAIITGVRRANRRLRDLRRTPDEAPHDAWESPPVVGSLQLIELYEDRAVLALHAATNLARTDGTTDDDVLQTVTALQIGTGGRKGTMTAGYLDDRWRTIRVTASAPAALQLGSVAPASPDAERPGDLVDLTFTELGRNAGAETTVTSTQRRVIDQVIQKSIHTDMEAGDRAHNTLYELLVPLHMKGQGRPSDNIMFILDEHAASLPLEMLATRSYDDAIVPLAGEVGIVRRLETTTFRQSVRPASGDRALVIGDPRAVGWPPLAGARHEANRVARSLESHGYVVERQISASEEDDSVCTTSILDALYAHDYRIIHIAAHGDVRHDLARSDARGRPGVVIGPGDWLTALEIQQMQTTPDLVFLNCCHLGSELGASTPPGAAQQSSVRGGRPGWRPDRFAAGIARQLIDNGVRGVVAAGWAVSDSAAAVFATTFYEEFLTGHELGPASLAARKEVLRSDSRTSTWGAYQVYGPPALKLPGETAAPGLPELTNPKSVRDRLSNLARSSARLPSGERDRLDAVASIGESLRKVVSEAPPEWIDGEAQQTIGEIWRNLGCYAEAIDSFRSALETWSSVAALNVVDQLVSAHVRLGAKHARNGMRREARGCFRHAEQVLDTMDVLARSDADKRKDPEGARADVAKRPERLKLTANYKQHELWLHVRSDTALHEAWDAFAQAADAYDQARRPDRYCRLGELTLRWIRSQRPAKQVLTTEQDLETVAELLQSARRERWSPKPFAQLGAADCLLVEALLRTPVATSMSPRERNQFAAIAFDVTDAYRDAFRKGLSERERASVTDYLDLLQRLLPASNVARQQLLKVIADELT</sequence>
<dbReference type="InterPro" id="IPR011990">
    <property type="entry name" value="TPR-like_helical_dom_sf"/>
</dbReference>
<feature type="domain" description="DUF7379" evidence="2">
    <location>
        <begin position="302"/>
        <end position="387"/>
    </location>
</feature>